<gene>
    <name evidence="1" type="ORF">HK44_021360</name>
</gene>
<comment type="caution">
    <text evidence="1">The sequence shown here is derived from an EMBL/GenBank/DDBJ whole genome shotgun (WGS) entry which is preliminary data.</text>
</comment>
<name>A0A010TGX0_PSEFL</name>
<reference evidence="1 2" key="1">
    <citation type="journal article" date="2011" name="J. Bacteriol.">
        <title>Draft genome sequence of the polycyclic aromatic hydrocarbon-degrading, genetically engineered bioluminescent bioreporter Pseudomonas fluorescens HK44.</title>
        <authorList>
            <person name="Chauhan A."/>
            <person name="Layton A.C."/>
            <person name="Williams D.E."/>
            <person name="Smartt A.E."/>
            <person name="Ripp S."/>
            <person name="Karpinets T.V."/>
            <person name="Brown S.D."/>
            <person name="Sayler G.S."/>
        </authorList>
    </citation>
    <scope>NUCLEOTIDE SEQUENCE [LARGE SCALE GENOMIC DNA]</scope>
    <source>
        <strain evidence="1 2">HK44</strain>
    </source>
</reference>
<proteinExistence type="predicted"/>
<organism evidence="1 2">
    <name type="scientific">Pseudomonas fluorescens HK44</name>
    <dbReference type="NCBI Taxonomy" id="1042209"/>
    <lineage>
        <taxon>Bacteria</taxon>
        <taxon>Pseudomonadati</taxon>
        <taxon>Pseudomonadota</taxon>
        <taxon>Gammaproteobacteria</taxon>
        <taxon>Pseudomonadales</taxon>
        <taxon>Pseudomonadaceae</taxon>
        <taxon>Pseudomonas</taxon>
    </lineage>
</organism>
<protein>
    <submittedName>
        <fullName evidence="1">Uncharacterized protein</fullName>
    </submittedName>
</protein>
<accession>A0A010TGX0</accession>
<dbReference type="Proteomes" id="UP000022611">
    <property type="component" value="Unassembled WGS sequence"/>
</dbReference>
<evidence type="ECO:0000313" key="2">
    <source>
        <dbReference type="Proteomes" id="UP000022611"/>
    </source>
</evidence>
<dbReference type="HOGENOM" id="CLU_2539976_0_0_6"/>
<dbReference type="AlphaFoldDB" id="A0A010TGX0"/>
<sequence>MCRRQRKPIERISRRVVAESIARSQEYVVHGIAHARIEHGRNRDLNDLLEQIALREFRYQFDEGVASISNNGHELVFRADGGR</sequence>
<dbReference type="EMBL" id="AFOY02000004">
    <property type="protein sequence ID" value="EXF96307.1"/>
    <property type="molecule type" value="Genomic_DNA"/>
</dbReference>
<evidence type="ECO:0000313" key="1">
    <source>
        <dbReference type="EMBL" id="EXF96307.1"/>
    </source>
</evidence>